<dbReference type="AlphaFoldDB" id="A0A1H0CA94"/>
<evidence type="ECO:0000259" key="3">
    <source>
        <dbReference type="Pfam" id="PF13581"/>
    </source>
</evidence>
<keyword evidence="4" id="KW-0418">Kinase</keyword>
<sequence length="171" mass="18327">MSAALPQRGQTRRLGIAGTRGVVGRCRDFSATALADWEWLPPGGLARPPEDFPPGDDPYAWDTSTGTEPDWDEERRAVAEDVLMVVSELVTNACLHAGGPLELVLNCTSERLRIEVSDASPVPPRPRPHADPAVPGGHGLVVLGRLSRAWGSVPRASGKTVWAEVSAPRRP</sequence>
<evidence type="ECO:0000313" key="5">
    <source>
        <dbReference type="Proteomes" id="UP000199063"/>
    </source>
</evidence>
<dbReference type="RefSeq" id="WP_244529821.1">
    <property type="nucleotide sequence ID" value="NZ_FNHI01000029.1"/>
</dbReference>
<dbReference type="InterPro" id="IPR003594">
    <property type="entry name" value="HATPase_dom"/>
</dbReference>
<keyword evidence="1" id="KW-0723">Serine/threonine-protein kinase</keyword>
<gene>
    <name evidence="4" type="ORF">SAMN05444921_12993</name>
</gene>
<feature type="region of interest" description="Disordered" evidence="2">
    <location>
        <begin position="40"/>
        <end position="72"/>
    </location>
</feature>
<reference evidence="5" key="1">
    <citation type="submission" date="2016-10" db="EMBL/GenBank/DDBJ databases">
        <authorList>
            <person name="Varghese N."/>
            <person name="Submissions S."/>
        </authorList>
    </citation>
    <scope>NUCLEOTIDE SEQUENCE [LARGE SCALE GENOMIC DNA]</scope>
    <source>
        <strain evidence="5">CGMCC 4.7042</strain>
    </source>
</reference>
<dbReference type="InterPro" id="IPR036890">
    <property type="entry name" value="HATPase_C_sf"/>
</dbReference>
<dbReference type="Pfam" id="PF13581">
    <property type="entry name" value="HATPase_c_2"/>
    <property type="match status" value="1"/>
</dbReference>
<evidence type="ECO:0000256" key="2">
    <source>
        <dbReference type="SAM" id="MobiDB-lite"/>
    </source>
</evidence>
<organism evidence="4 5">
    <name type="scientific">Streptomyces wuyuanensis</name>
    <dbReference type="NCBI Taxonomy" id="1196353"/>
    <lineage>
        <taxon>Bacteria</taxon>
        <taxon>Bacillati</taxon>
        <taxon>Actinomycetota</taxon>
        <taxon>Actinomycetes</taxon>
        <taxon>Kitasatosporales</taxon>
        <taxon>Streptomycetaceae</taxon>
        <taxon>Streptomyces</taxon>
    </lineage>
</organism>
<dbReference type="EMBL" id="FNHI01000029">
    <property type="protein sequence ID" value="SDN54820.1"/>
    <property type="molecule type" value="Genomic_DNA"/>
</dbReference>
<evidence type="ECO:0000313" key="4">
    <source>
        <dbReference type="EMBL" id="SDN54820.1"/>
    </source>
</evidence>
<dbReference type="GeneID" id="40833757"/>
<dbReference type="STRING" id="1196353.SAMN05444921_12993"/>
<dbReference type="InterPro" id="IPR050267">
    <property type="entry name" value="Anti-sigma-factor_SerPK"/>
</dbReference>
<accession>A0A1H0CA94</accession>
<dbReference type="CDD" id="cd16936">
    <property type="entry name" value="HATPase_RsbW-like"/>
    <property type="match status" value="1"/>
</dbReference>
<dbReference type="SUPFAM" id="SSF55874">
    <property type="entry name" value="ATPase domain of HSP90 chaperone/DNA topoisomerase II/histidine kinase"/>
    <property type="match status" value="1"/>
</dbReference>
<dbReference type="PANTHER" id="PTHR35526">
    <property type="entry name" value="ANTI-SIGMA-F FACTOR RSBW-RELATED"/>
    <property type="match status" value="1"/>
</dbReference>
<dbReference type="Proteomes" id="UP000199063">
    <property type="component" value="Unassembled WGS sequence"/>
</dbReference>
<keyword evidence="5" id="KW-1185">Reference proteome</keyword>
<dbReference type="GO" id="GO:0004674">
    <property type="term" value="F:protein serine/threonine kinase activity"/>
    <property type="evidence" value="ECO:0007669"/>
    <property type="project" value="UniProtKB-KW"/>
</dbReference>
<keyword evidence="4" id="KW-0808">Transferase</keyword>
<evidence type="ECO:0000256" key="1">
    <source>
        <dbReference type="ARBA" id="ARBA00022527"/>
    </source>
</evidence>
<feature type="domain" description="Histidine kinase/HSP90-like ATPase" evidence="3">
    <location>
        <begin position="78"/>
        <end position="162"/>
    </location>
</feature>
<dbReference type="PANTHER" id="PTHR35526:SF3">
    <property type="entry name" value="ANTI-SIGMA-F FACTOR RSBW"/>
    <property type="match status" value="1"/>
</dbReference>
<name>A0A1H0CA94_9ACTN</name>
<protein>
    <submittedName>
        <fullName evidence="4">Histidine kinase-like ATPase domain-containing protein</fullName>
    </submittedName>
</protein>
<dbReference type="Gene3D" id="3.30.565.10">
    <property type="entry name" value="Histidine kinase-like ATPase, C-terminal domain"/>
    <property type="match status" value="1"/>
</dbReference>
<proteinExistence type="predicted"/>